<feature type="signal peptide" evidence="1">
    <location>
        <begin position="1"/>
        <end position="20"/>
    </location>
</feature>
<evidence type="ECO:0000256" key="1">
    <source>
        <dbReference type="SAM" id="SignalP"/>
    </source>
</evidence>
<reference evidence="3 4" key="1">
    <citation type="submission" date="2024-08" db="EMBL/GenBank/DDBJ databases">
        <authorList>
            <person name="Ishaq N."/>
        </authorList>
    </citation>
    <scope>NUCLEOTIDE SEQUENCE [LARGE SCALE GENOMIC DNA]</scope>
    <source>
        <strain evidence="3 4">JCM 30400</strain>
    </source>
</reference>
<feature type="chain" id="PRO_5045533076" evidence="1">
    <location>
        <begin position="21"/>
        <end position="356"/>
    </location>
</feature>
<dbReference type="EMBL" id="JBGMEL010000002">
    <property type="protein sequence ID" value="MFA0789376.1"/>
    <property type="molecule type" value="Genomic_DNA"/>
</dbReference>
<evidence type="ECO:0000313" key="4">
    <source>
        <dbReference type="Proteomes" id="UP001569414"/>
    </source>
</evidence>
<accession>A0ABV4NK46</accession>
<dbReference type="InterPro" id="IPR036779">
    <property type="entry name" value="LysM_dom_sf"/>
</dbReference>
<dbReference type="InterPro" id="IPR052196">
    <property type="entry name" value="Bact_Kbp"/>
</dbReference>
<dbReference type="Pfam" id="PF01476">
    <property type="entry name" value="LysM"/>
    <property type="match status" value="1"/>
</dbReference>
<evidence type="ECO:0000259" key="2">
    <source>
        <dbReference type="PROSITE" id="PS51782"/>
    </source>
</evidence>
<sequence>MKKIILAAVSMLAVALGTQAQDQVRLNPSHPDAYVVQKGDTLWDISSEFLIQPWYWPEIWQVNPQVENPHLIFPGDSLRLVYVDGQPQLQLQRGPRAYQLSPGANGNRLTPQIRREAVEDAIPAIPLDAINAFLSRTRIVEPGAFEGTPYIVSGSDNHILMGAGDTIYARGEFEVPLASYGLYRPGPVYVDPVSNETLGRQALGVGEVDLLQLDPDNLPGFSVATLGVASTAREIRLEDRLMPVEERSIDALFHPSAPAVTVDGLIVGVDEGVTQIGKFDVVILNLGDRDGIVPGNMMAVYKRGSLVRDRIAGDSVKLPDERAGEMMVFRTFEKMSLALILEADRPLEVMDLVRNP</sequence>
<dbReference type="RefSeq" id="WP_299583838.1">
    <property type="nucleotide sequence ID" value="NZ_JBGMEL010000002.1"/>
</dbReference>
<dbReference type="PROSITE" id="PS51782">
    <property type="entry name" value="LYSM"/>
    <property type="match status" value="1"/>
</dbReference>
<protein>
    <submittedName>
        <fullName evidence="3">LysM peptidoglycan-binding domain-containing protein</fullName>
    </submittedName>
</protein>
<keyword evidence="4" id="KW-1185">Reference proteome</keyword>
<dbReference type="CDD" id="cd00118">
    <property type="entry name" value="LysM"/>
    <property type="match status" value="1"/>
</dbReference>
<comment type="caution">
    <text evidence="3">The sequence shown here is derived from an EMBL/GenBank/DDBJ whole genome shotgun (WGS) entry which is preliminary data.</text>
</comment>
<name>A0ABV4NK46_9GAMM</name>
<dbReference type="PANTHER" id="PTHR34700:SF4">
    <property type="entry name" value="PHAGE-LIKE ELEMENT PBSX PROTEIN XKDP"/>
    <property type="match status" value="1"/>
</dbReference>
<dbReference type="Proteomes" id="UP001569414">
    <property type="component" value="Unassembled WGS sequence"/>
</dbReference>
<evidence type="ECO:0000313" key="3">
    <source>
        <dbReference type="EMBL" id="MFA0789376.1"/>
    </source>
</evidence>
<proteinExistence type="predicted"/>
<gene>
    <name evidence="3" type="ORF">ACCI51_02390</name>
</gene>
<dbReference type="SUPFAM" id="SSF54106">
    <property type="entry name" value="LysM domain"/>
    <property type="match status" value="1"/>
</dbReference>
<feature type="domain" description="LysM" evidence="2">
    <location>
        <begin position="32"/>
        <end position="80"/>
    </location>
</feature>
<dbReference type="Gene3D" id="3.10.350.10">
    <property type="entry name" value="LysM domain"/>
    <property type="match status" value="1"/>
</dbReference>
<keyword evidence="1" id="KW-0732">Signal</keyword>
<dbReference type="InterPro" id="IPR018392">
    <property type="entry name" value="LysM"/>
</dbReference>
<dbReference type="SMART" id="SM00257">
    <property type="entry name" value="LysM"/>
    <property type="match status" value="1"/>
</dbReference>
<organism evidence="3 4">
    <name type="scientific">Microbulbifer echini</name>
    <dbReference type="NCBI Taxonomy" id="1529067"/>
    <lineage>
        <taxon>Bacteria</taxon>
        <taxon>Pseudomonadati</taxon>
        <taxon>Pseudomonadota</taxon>
        <taxon>Gammaproteobacteria</taxon>
        <taxon>Cellvibrionales</taxon>
        <taxon>Microbulbiferaceae</taxon>
        <taxon>Microbulbifer</taxon>
    </lineage>
</organism>
<dbReference type="PANTHER" id="PTHR34700">
    <property type="entry name" value="POTASSIUM BINDING PROTEIN KBP"/>
    <property type="match status" value="1"/>
</dbReference>